<sequence>LNNDLVKRFIRPSISKVTLFMLLIKKLSGSIKTYINYKSINNTFLNNRYLLLLTKETLNTIYKVK</sequence>
<accession>A0ABR3DEZ3</accession>
<evidence type="ECO:0008006" key="3">
    <source>
        <dbReference type="Google" id="ProtNLM"/>
    </source>
</evidence>
<dbReference type="EMBL" id="JAVLET010000004">
    <property type="protein sequence ID" value="KAL0470937.1"/>
    <property type="molecule type" value="Genomic_DNA"/>
</dbReference>
<protein>
    <recommendedName>
        <fullName evidence="3">Reverse transcriptase</fullName>
    </recommendedName>
</protein>
<dbReference type="Gene3D" id="3.10.10.10">
    <property type="entry name" value="HIV Type 1 Reverse Transcriptase, subunit A, domain 1"/>
    <property type="match status" value="1"/>
</dbReference>
<comment type="caution">
    <text evidence="1">The sequence shown here is derived from an EMBL/GenBank/DDBJ whole genome shotgun (WGS) entry which is preliminary data.</text>
</comment>
<name>A0ABR3DEZ3_NEUIN</name>
<dbReference type="Proteomes" id="UP001451303">
    <property type="component" value="Unassembled WGS sequence"/>
</dbReference>
<gene>
    <name evidence="1" type="ORF">QR685DRAFT_440801</name>
</gene>
<organism evidence="1 2">
    <name type="scientific">Neurospora intermedia</name>
    <dbReference type="NCBI Taxonomy" id="5142"/>
    <lineage>
        <taxon>Eukaryota</taxon>
        <taxon>Fungi</taxon>
        <taxon>Dikarya</taxon>
        <taxon>Ascomycota</taxon>
        <taxon>Pezizomycotina</taxon>
        <taxon>Sordariomycetes</taxon>
        <taxon>Sordariomycetidae</taxon>
        <taxon>Sordariales</taxon>
        <taxon>Sordariaceae</taxon>
        <taxon>Neurospora</taxon>
    </lineage>
</organism>
<dbReference type="Gene3D" id="3.30.70.270">
    <property type="match status" value="1"/>
</dbReference>
<evidence type="ECO:0000313" key="1">
    <source>
        <dbReference type="EMBL" id="KAL0470937.1"/>
    </source>
</evidence>
<dbReference type="InterPro" id="IPR043128">
    <property type="entry name" value="Rev_trsase/Diguanyl_cyclase"/>
</dbReference>
<feature type="non-terminal residue" evidence="1">
    <location>
        <position position="1"/>
    </location>
</feature>
<evidence type="ECO:0000313" key="2">
    <source>
        <dbReference type="Proteomes" id="UP001451303"/>
    </source>
</evidence>
<reference evidence="1 2" key="1">
    <citation type="submission" date="2023-09" db="EMBL/GenBank/DDBJ databases">
        <title>Multi-omics analysis of a traditional fermented food reveals byproduct-associated fungal strains for waste-to-food upcycling.</title>
        <authorList>
            <consortium name="Lawrence Berkeley National Laboratory"/>
            <person name="Rekdal V.M."/>
            <person name="Villalobos-Escobedo J.M."/>
            <person name="Rodriguez-Valeron N."/>
            <person name="Garcia M.O."/>
            <person name="Vasquez D.P."/>
            <person name="Damayanti I."/>
            <person name="Sorensen P.M."/>
            <person name="Baidoo E.E."/>
            <person name="De Carvalho A.C."/>
            <person name="Riley R."/>
            <person name="Lipzen A."/>
            <person name="He G."/>
            <person name="Yan M."/>
            <person name="Haridas S."/>
            <person name="Daum C."/>
            <person name="Yoshinaga Y."/>
            <person name="Ng V."/>
            <person name="Grigoriev I.V."/>
            <person name="Munk R."/>
            <person name="Nuraida L."/>
            <person name="Wijaya C.H."/>
            <person name="Morales P.-C."/>
            <person name="Keasling J.D."/>
        </authorList>
    </citation>
    <scope>NUCLEOTIDE SEQUENCE [LARGE SCALE GENOMIC DNA]</scope>
    <source>
        <strain evidence="1 2">FGSC 2613</strain>
    </source>
</reference>
<proteinExistence type="predicted"/>
<keyword evidence="2" id="KW-1185">Reference proteome</keyword>